<dbReference type="EMBL" id="JABDJR010000181">
    <property type="protein sequence ID" value="NNF06073.1"/>
    <property type="molecule type" value="Genomic_DNA"/>
</dbReference>
<proteinExistence type="predicted"/>
<protein>
    <submittedName>
        <fullName evidence="2">Uncharacterized protein</fullName>
    </submittedName>
</protein>
<accession>A0A7Y2EDJ1</accession>
<evidence type="ECO:0000313" key="2">
    <source>
        <dbReference type="EMBL" id="NNF06073.1"/>
    </source>
</evidence>
<comment type="caution">
    <text evidence="2">The sequence shown here is derived from an EMBL/GenBank/DDBJ whole genome shotgun (WGS) entry which is preliminary data.</text>
</comment>
<name>A0A7Y2EDJ1_UNCEI</name>
<reference evidence="2 3" key="1">
    <citation type="submission" date="2020-03" db="EMBL/GenBank/DDBJ databases">
        <title>Metabolic flexibility allows generalist bacteria to become dominant in a frequently disturbed ecosystem.</title>
        <authorList>
            <person name="Chen Y.-J."/>
            <person name="Leung P.M."/>
            <person name="Bay S.K."/>
            <person name="Hugenholtz P."/>
            <person name="Kessler A.J."/>
            <person name="Shelley G."/>
            <person name="Waite D.W."/>
            <person name="Cook P.L."/>
            <person name="Greening C."/>
        </authorList>
    </citation>
    <scope>NUCLEOTIDE SEQUENCE [LARGE SCALE GENOMIC DNA]</scope>
    <source>
        <strain evidence="2">SS_bin_28</strain>
    </source>
</reference>
<feature type="signal peptide" evidence="1">
    <location>
        <begin position="1"/>
        <end position="29"/>
    </location>
</feature>
<gene>
    <name evidence="2" type="ORF">HKN21_04880</name>
</gene>
<organism evidence="2 3">
    <name type="scientific">Eiseniibacteriota bacterium</name>
    <dbReference type="NCBI Taxonomy" id="2212470"/>
    <lineage>
        <taxon>Bacteria</taxon>
        <taxon>Candidatus Eiseniibacteriota</taxon>
    </lineage>
</organism>
<dbReference type="AlphaFoldDB" id="A0A7Y2EDJ1"/>
<feature type="non-terminal residue" evidence="2">
    <location>
        <position position="239"/>
    </location>
</feature>
<feature type="chain" id="PRO_5030765320" evidence="1">
    <location>
        <begin position="30"/>
        <end position="239"/>
    </location>
</feature>
<sequence length="239" mass="24254">MRSLRTHLNPRWISLSLALSFALALNALAEAPKTMNAQGVLRDGSGAAVADGDHTVVFKLYETATGGSAIWEESQLISTSNGLFNAVLGNTTSLAGLDFESPYYMSMAVDGGSEMSPRIPLTAVAYSFLAHNVSDGSVTSSKIVDGAVNGLKLADDAVSTSKMEDGAVTSSKLASDASVLSLNTLKGDVTLAASGGATIQTDGNTIMINAGSGTGTEAGVQGIQNTDGTMTVADANGPT</sequence>
<keyword evidence="1" id="KW-0732">Signal</keyword>
<evidence type="ECO:0000256" key="1">
    <source>
        <dbReference type="SAM" id="SignalP"/>
    </source>
</evidence>
<evidence type="ECO:0000313" key="3">
    <source>
        <dbReference type="Proteomes" id="UP000547674"/>
    </source>
</evidence>
<dbReference type="Proteomes" id="UP000547674">
    <property type="component" value="Unassembled WGS sequence"/>
</dbReference>